<organism evidence="1 2">
    <name type="scientific">Sparassis crispa</name>
    <dbReference type="NCBI Taxonomy" id="139825"/>
    <lineage>
        <taxon>Eukaryota</taxon>
        <taxon>Fungi</taxon>
        <taxon>Dikarya</taxon>
        <taxon>Basidiomycota</taxon>
        <taxon>Agaricomycotina</taxon>
        <taxon>Agaricomycetes</taxon>
        <taxon>Polyporales</taxon>
        <taxon>Sparassidaceae</taxon>
        <taxon>Sparassis</taxon>
    </lineage>
</organism>
<dbReference type="GeneID" id="38783124"/>
<dbReference type="RefSeq" id="XP_027617120.1">
    <property type="nucleotide sequence ID" value="XM_027761319.1"/>
</dbReference>
<evidence type="ECO:0000313" key="1">
    <source>
        <dbReference type="EMBL" id="GBE86207.1"/>
    </source>
</evidence>
<reference evidence="1 2" key="1">
    <citation type="journal article" date="2018" name="Sci. Rep.">
        <title>Genome sequence of the cauliflower mushroom Sparassis crispa (Hanabiratake) and its association with beneficial usage.</title>
        <authorList>
            <person name="Kiyama R."/>
            <person name="Furutani Y."/>
            <person name="Kawaguchi K."/>
            <person name="Nakanishi T."/>
        </authorList>
    </citation>
    <scope>NUCLEOTIDE SEQUENCE [LARGE SCALE GENOMIC DNA]</scope>
</reference>
<accession>A0A401GVF0</accession>
<dbReference type="InParanoid" id="A0A401GVF0"/>
<protein>
    <submittedName>
        <fullName evidence="1">Uncharacterized protein</fullName>
    </submittedName>
</protein>
<dbReference type="EMBL" id="BFAD01000009">
    <property type="protein sequence ID" value="GBE86207.1"/>
    <property type="molecule type" value="Genomic_DNA"/>
</dbReference>
<keyword evidence="2" id="KW-1185">Reference proteome</keyword>
<dbReference type="AlphaFoldDB" id="A0A401GVF0"/>
<gene>
    <name evidence="1" type="ORF">SCP_0900860</name>
</gene>
<proteinExistence type="predicted"/>
<evidence type="ECO:0000313" key="2">
    <source>
        <dbReference type="Proteomes" id="UP000287166"/>
    </source>
</evidence>
<dbReference type="Proteomes" id="UP000287166">
    <property type="component" value="Unassembled WGS sequence"/>
</dbReference>
<comment type="caution">
    <text evidence="1">The sequence shown here is derived from an EMBL/GenBank/DDBJ whole genome shotgun (WGS) entry which is preliminary data.</text>
</comment>
<name>A0A401GVF0_9APHY</name>
<sequence>MSSLASDRYSVYERDENGSLIPDGGSGYRLTPAGVEAEYQMYLKRAKERMPAPTTELPDRYNLTNLNEFSPRPPRLQYGIAIDFNKLESYAKEKNLLEAAARKRGVSVSSLSDYAIISEVFKALKVACNAIVYWCVPWVPEYNGMVALYSNYTIFWEQLEEQDEKEVIDILQKELGVTEEPMWYWDICNR</sequence>
<dbReference type="OrthoDB" id="3266090at2759"/>